<evidence type="ECO:0000313" key="2">
    <source>
        <dbReference type="EMBL" id="MDQ0381065.1"/>
    </source>
</evidence>
<comment type="caution">
    <text evidence="2">The sequence shown here is derived from an EMBL/GenBank/DDBJ whole genome shotgun (WGS) entry which is preliminary data.</text>
</comment>
<proteinExistence type="predicted"/>
<dbReference type="Pfam" id="PF14606">
    <property type="entry name" value="Lipase_GDSL_3"/>
    <property type="match status" value="1"/>
</dbReference>
<sequence length="304" mass="32063">MYDLLVDGRLTGRASVTGGNAVVVDLATGRAEHRPGPAGTIRFDGLPGAVKDVEIWLPHNETTELVALRTDAPVEPAPARDRVWLHHGSSISQGSDAASPSTTWPAVAAALGGVDLVNLGLSGSALLDPFTARTMRDTPAGLISVKIGINLVNSDVMRLRGFAPAVHGFLDTVREGHPDTPLVVVSPILCPVHEDTPGPGAFDFAALRAGELRFRATGDPAEWAAGKLTLRGIREELARIVAQRAAADPNLHHLDGRELYGEADFAERPLPDALHPDAATHRRMGERFSKFAFAGGGPFASGTV</sequence>
<dbReference type="EMBL" id="JAUSUT010000001">
    <property type="protein sequence ID" value="MDQ0381065.1"/>
    <property type="molecule type" value="Genomic_DNA"/>
</dbReference>
<dbReference type="SUPFAM" id="SSF52266">
    <property type="entry name" value="SGNH hydrolase"/>
    <property type="match status" value="1"/>
</dbReference>
<name>A0ABU0F0H2_9PSEU</name>
<dbReference type="InterPro" id="IPR036514">
    <property type="entry name" value="SGNH_hydro_sf"/>
</dbReference>
<dbReference type="Gene3D" id="2.60.120.260">
    <property type="entry name" value="Galactose-binding domain-like"/>
    <property type="match status" value="1"/>
</dbReference>
<evidence type="ECO:0000313" key="3">
    <source>
        <dbReference type="Proteomes" id="UP001229651"/>
    </source>
</evidence>
<organism evidence="2 3">
    <name type="scientific">Amycolatopsis thermophila</name>
    <dbReference type="NCBI Taxonomy" id="206084"/>
    <lineage>
        <taxon>Bacteria</taxon>
        <taxon>Bacillati</taxon>
        <taxon>Actinomycetota</taxon>
        <taxon>Actinomycetes</taxon>
        <taxon>Pseudonocardiales</taxon>
        <taxon>Pseudonocardiaceae</taxon>
        <taxon>Amycolatopsis</taxon>
    </lineage>
</organism>
<dbReference type="Proteomes" id="UP001229651">
    <property type="component" value="Unassembled WGS sequence"/>
</dbReference>
<gene>
    <name evidence="2" type="ORF">FB470_005059</name>
</gene>
<dbReference type="InterPro" id="IPR013830">
    <property type="entry name" value="SGNH_hydro"/>
</dbReference>
<evidence type="ECO:0000259" key="1">
    <source>
        <dbReference type="Pfam" id="PF14606"/>
    </source>
</evidence>
<protein>
    <recommendedName>
        <fullName evidence="1">SGNH hydrolase-type esterase domain-containing protein</fullName>
    </recommendedName>
</protein>
<keyword evidence="3" id="KW-1185">Reference proteome</keyword>
<feature type="domain" description="SGNH hydrolase-type esterase" evidence="1">
    <location>
        <begin position="87"/>
        <end position="186"/>
    </location>
</feature>
<accession>A0ABU0F0H2</accession>
<dbReference type="Gene3D" id="3.40.50.1110">
    <property type="entry name" value="SGNH hydrolase"/>
    <property type="match status" value="1"/>
</dbReference>
<reference evidence="2 3" key="1">
    <citation type="submission" date="2023-07" db="EMBL/GenBank/DDBJ databases">
        <title>Sequencing the genomes of 1000 actinobacteria strains.</title>
        <authorList>
            <person name="Klenk H.-P."/>
        </authorList>
    </citation>
    <scope>NUCLEOTIDE SEQUENCE [LARGE SCALE GENOMIC DNA]</scope>
    <source>
        <strain evidence="2 3">DSM 45805</strain>
    </source>
</reference>